<dbReference type="InterPro" id="IPR023393">
    <property type="entry name" value="START-like_dom_sf"/>
</dbReference>
<evidence type="ECO:0000313" key="2">
    <source>
        <dbReference type="EMBL" id="CAI4020641.1"/>
    </source>
</evidence>
<dbReference type="Proteomes" id="UP001152797">
    <property type="component" value="Unassembled WGS sequence"/>
</dbReference>
<feature type="region of interest" description="Disordered" evidence="1">
    <location>
        <begin position="84"/>
        <end position="109"/>
    </location>
</feature>
<dbReference type="AlphaFoldDB" id="A0A9P1GSU0"/>
<dbReference type="Gene3D" id="3.30.530.20">
    <property type="match status" value="1"/>
</dbReference>
<feature type="compositionally biased region" description="Basic and acidic residues" evidence="1">
    <location>
        <begin position="566"/>
        <end position="587"/>
    </location>
</feature>
<dbReference type="EMBL" id="CAMXCT010006823">
    <property type="protein sequence ID" value="CAI4020641.1"/>
    <property type="molecule type" value="Genomic_DNA"/>
</dbReference>
<sequence>MSYAPKLEANIAASAVQVAPRRAEDLEKCLQQYLDARVRGERYPQQDVAWMGGELRYLERLLAARPGQLRQKVADLRQRYDAIGSGHDIQSPRGGTASADGSQLRDETPSQSLQHLATFLYPKKDRCKAEDEVRVLSAEGGLSAELSKHPVLTCMESDGPRTIVMGFGRLVSWSEEDDAAEVARERVALLELSQAGVNLMEFTRIMAEQLPQDQEGLDLVEESVAQAKETTRQAVETLSGAAATEYDHREKLVWPGAGLVMLGGLLFCTCPSGAPALLCAAGRGALFVGATLGSMSTLSKLQMRTLEQIQERLPARSILEKLPLEQAKQIREACDEANKRLHARLDDQDAWEEEPFLSRAFAADFHVWDREVGNDLAVKRGPSDARRGGYSYVFTFNVDIPVSRAFKVVQQMSLIGSLDPGCKVMWSRPVDAASDNTHYIRYVAFAEWFYSRDFCTACHCGPANHPNEHKECYTLATSSLSDELREVEGVPKLRGEQSGHIDVVGVRLTENESGTRVEVMADVDPAAPVTYFTRVVNKRIRNHTRDAAWLIQCALKQAKEVTPAGKEVKELDGSQADIQKRKAEKNRQQQGSSEDDRSRSRSWRSRSADSYSQRSQQMQDGDGDRAAPEGDIVGADPQGHERGRRARRSDSGSRSRSDSRSAEKGHEGRAHPRRVVVAQGEDKEDGNVSSLLEVSNLPDLSSKGKNATKYLCDLFNPTLKTLPDFNKEQGGDPVQKAFDVPGKAGIIFMQLQNAALAESAGRTLHGLEFGGSTMKVQGVPKAEADCSSFLALHKQDCAHTHTRT</sequence>
<dbReference type="EMBL" id="CAMXCT020006823">
    <property type="protein sequence ID" value="CAL1174016.1"/>
    <property type="molecule type" value="Genomic_DNA"/>
</dbReference>
<evidence type="ECO:0000256" key="1">
    <source>
        <dbReference type="SAM" id="MobiDB-lite"/>
    </source>
</evidence>
<proteinExistence type="predicted"/>
<dbReference type="EMBL" id="CAMXCT030006823">
    <property type="protein sequence ID" value="CAL4807953.1"/>
    <property type="molecule type" value="Genomic_DNA"/>
</dbReference>
<comment type="caution">
    <text evidence="2">The sequence shown here is derived from an EMBL/GenBank/DDBJ whole genome shotgun (WGS) entry which is preliminary data.</text>
</comment>
<reference evidence="2" key="1">
    <citation type="submission" date="2022-10" db="EMBL/GenBank/DDBJ databases">
        <authorList>
            <person name="Chen Y."/>
            <person name="Dougan E. K."/>
            <person name="Chan C."/>
            <person name="Rhodes N."/>
            <person name="Thang M."/>
        </authorList>
    </citation>
    <scope>NUCLEOTIDE SEQUENCE</scope>
</reference>
<organism evidence="2">
    <name type="scientific">Cladocopium goreaui</name>
    <dbReference type="NCBI Taxonomy" id="2562237"/>
    <lineage>
        <taxon>Eukaryota</taxon>
        <taxon>Sar</taxon>
        <taxon>Alveolata</taxon>
        <taxon>Dinophyceae</taxon>
        <taxon>Suessiales</taxon>
        <taxon>Symbiodiniaceae</taxon>
        <taxon>Cladocopium</taxon>
    </lineage>
</organism>
<evidence type="ECO:0000313" key="3">
    <source>
        <dbReference type="EMBL" id="CAL1174016.1"/>
    </source>
</evidence>
<name>A0A9P1GSU0_9DINO</name>
<reference evidence="3" key="2">
    <citation type="submission" date="2024-04" db="EMBL/GenBank/DDBJ databases">
        <authorList>
            <person name="Chen Y."/>
            <person name="Shah S."/>
            <person name="Dougan E. K."/>
            <person name="Thang M."/>
            <person name="Chan C."/>
        </authorList>
    </citation>
    <scope>NUCLEOTIDE SEQUENCE [LARGE SCALE GENOMIC DNA]</scope>
</reference>
<feature type="region of interest" description="Disordered" evidence="1">
    <location>
        <begin position="561"/>
        <end position="690"/>
    </location>
</feature>
<keyword evidence="5" id="KW-1185">Reference proteome</keyword>
<evidence type="ECO:0000313" key="4">
    <source>
        <dbReference type="EMBL" id="CAL4807953.1"/>
    </source>
</evidence>
<protein>
    <submittedName>
        <fullName evidence="4">RRM domain-containing protein</fullName>
    </submittedName>
</protein>
<gene>
    <name evidence="2" type="ORF">C1SCF055_LOCUS45042</name>
</gene>
<feature type="compositionally biased region" description="Basic and acidic residues" evidence="1">
    <location>
        <begin position="648"/>
        <end position="670"/>
    </location>
</feature>
<dbReference type="OrthoDB" id="428066at2759"/>
<accession>A0A9P1GSU0</accession>
<evidence type="ECO:0000313" key="5">
    <source>
        <dbReference type="Proteomes" id="UP001152797"/>
    </source>
</evidence>